<evidence type="ECO:0000256" key="1">
    <source>
        <dbReference type="ARBA" id="ARBA00023015"/>
    </source>
</evidence>
<dbReference type="EMBL" id="JAGIOO010000001">
    <property type="protein sequence ID" value="MBP2478864.1"/>
    <property type="molecule type" value="Genomic_DNA"/>
</dbReference>
<dbReference type="RefSeq" id="WP_086790101.1">
    <property type="nucleotide sequence ID" value="NZ_JAGIOO010000001.1"/>
</dbReference>
<dbReference type="Proteomes" id="UP001519363">
    <property type="component" value="Unassembled WGS sequence"/>
</dbReference>
<dbReference type="CDD" id="cd06267">
    <property type="entry name" value="PBP1_LacI_sugar_binding-like"/>
    <property type="match status" value="1"/>
</dbReference>
<reference evidence="5 6" key="1">
    <citation type="submission" date="2021-03" db="EMBL/GenBank/DDBJ databases">
        <title>Sequencing the genomes of 1000 actinobacteria strains.</title>
        <authorList>
            <person name="Klenk H.-P."/>
        </authorList>
    </citation>
    <scope>NUCLEOTIDE SEQUENCE [LARGE SCALE GENOMIC DNA]</scope>
    <source>
        <strain evidence="5 6">DSM 44580</strain>
    </source>
</reference>
<dbReference type="InterPro" id="IPR046335">
    <property type="entry name" value="LacI/GalR-like_sensor"/>
</dbReference>
<sequence length="333" mass="35485">MTARPPTLEEVARRAGVSTGTVSRVINNGRHVSQRARAAVLAAIEELGYVPNTAARSLATRRRGAVVLAISSDDPAVFANQFFAEVVTGVNAVLEETDLQLLLVLAASERGQQRLRQIIQSGSADGIMLLALRGHDPLAKLAEDSGLPVVHGGQPLERTPRWYVDADNRGGARLAVEHLIGLGRTRIATITGELDMQVGVARHLGYREALALARLDDTRVAHGDFTEAGGAAAMRHLLAAHPDLDAVFVAADAMAVGALEVLRERRIAVPDQVAVVGFNDLVTAAHTQPALTTVRQPIQALGQEMTRLLLRLVDGEQATPLILPTELVLRSSA</sequence>
<organism evidence="5 6">
    <name type="scientific">Crossiella equi</name>
    <dbReference type="NCBI Taxonomy" id="130796"/>
    <lineage>
        <taxon>Bacteria</taxon>
        <taxon>Bacillati</taxon>
        <taxon>Actinomycetota</taxon>
        <taxon>Actinomycetes</taxon>
        <taxon>Pseudonocardiales</taxon>
        <taxon>Pseudonocardiaceae</taxon>
        <taxon>Crossiella</taxon>
    </lineage>
</organism>
<dbReference type="Gene3D" id="3.40.50.2300">
    <property type="match status" value="2"/>
</dbReference>
<dbReference type="InterPro" id="IPR010982">
    <property type="entry name" value="Lambda_DNA-bd_dom_sf"/>
</dbReference>
<keyword evidence="1" id="KW-0805">Transcription regulation</keyword>
<dbReference type="PROSITE" id="PS50932">
    <property type="entry name" value="HTH_LACI_2"/>
    <property type="match status" value="1"/>
</dbReference>
<dbReference type="InterPro" id="IPR000843">
    <property type="entry name" value="HTH_LacI"/>
</dbReference>
<comment type="caution">
    <text evidence="5">The sequence shown here is derived from an EMBL/GenBank/DDBJ whole genome shotgun (WGS) entry which is preliminary data.</text>
</comment>
<name>A0ABS5AQM1_9PSEU</name>
<dbReference type="GO" id="GO:0003677">
    <property type="term" value="F:DNA binding"/>
    <property type="evidence" value="ECO:0007669"/>
    <property type="project" value="UniProtKB-KW"/>
</dbReference>
<evidence type="ECO:0000313" key="5">
    <source>
        <dbReference type="EMBL" id="MBP2478864.1"/>
    </source>
</evidence>
<evidence type="ECO:0000256" key="3">
    <source>
        <dbReference type="ARBA" id="ARBA00023163"/>
    </source>
</evidence>
<evidence type="ECO:0000313" key="6">
    <source>
        <dbReference type="Proteomes" id="UP001519363"/>
    </source>
</evidence>
<evidence type="ECO:0000259" key="4">
    <source>
        <dbReference type="PROSITE" id="PS50932"/>
    </source>
</evidence>
<dbReference type="PANTHER" id="PTHR30146:SF109">
    <property type="entry name" value="HTH-TYPE TRANSCRIPTIONAL REGULATOR GALS"/>
    <property type="match status" value="1"/>
</dbReference>
<evidence type="ECO:0000256" key="2">
    <source>
        <dbReference type="ARBA" id="ARBA00023125"/>
    </source>
</evidence>
<gene>
    <name evidence="5" type="ORF">JOF53_007736</name>
</gene>
<dbReference type="CDD" id="cd01392">
    <property type="entry name" value="HTH_LacI"/>
    <property type="match status" value="1"/>
</dbReference>
<feature type="domain" description="HTH lacI-type" evidence="4">
    <location>
        <begin position="6"/>
        <end position="60"/>
    </location>
</feature>
<dbReference type="SMART" id="SM00354">
    <property type="entry name" value="HTH_LACI"/>
    <property type="match status" value="1"/>
</dbReference>
<dbReference type="PROSITE" id="PS00356">
    <property type="entry name" value="HTH_LACI_1"/>
    <property type="match status" value="1"/>
</dbReference>
<proteinExistence type="predicted"/>
<keyword evidence="2 5" id="KW-0238">DNA-binding</keyword>
<dbReference type="Pfam" id="PF13377">
    <property type="entry name" value="Peripla_BP_3"/>
    <property type="match status" value="1"/>
</dbReference>
<dbReference type="PRINTS" id="PR00036">
    <property type="entry name" value="HTHLACI"/>
</dbReference>
<keyword evidence="3" id="KW-0804">Transcription</keyword>
<dbReference type="Gene3D" id="1.10.260.40">
    <property type="entry name" value="lambda repressor-like DNA-binding domains"/>
    <property type="match status" value="1"/>
</dbReference>
<keyword evidence="6" id="KW-1185">Reference proteome</keyword>
<dbReference type="PANTHER" id="PTHR30146">
    <property type="entry name" value="LACI-RELATED TRANSCRIPTIONAL REPRESSOR"/>
    <property type="match status" value="1"/>
</dbReference>
<protein>
    <submittedName>
        <fullName evidence="5">DNA-binding LacI/PurR family transcriptional regulator</fullName>
    </submittedName>
</protein>
<dbReference type="InterPro" id="IPR028082">
    <property type="entry name" value="Peripla_BP_I"/>
</dbReference>
<dbReference type="SUPFAM" id="SSF47413">
    <property type="entry name" value="lambda repressor-like DNA-binding domains"/>
    <property type="match status" value="1"/>
</dbReference>
<accession>A0ABS5AQM1</accession>
<dbReference type="Pfam" id="PF00356">
    <property type="entry name" value="LacI"/>
    <property type="match status" value="1"/>
</dbReference>
<dbReference type="SUPFAM" id="SSF53822">
    <property type="entry name" value="Periplasmic binding protein-like I"/>
    <property type="match status" value="1"/>
</dbReference>